<dbReference type="RefSeq" id="WP_045255955.1">
    <property type="nucleotide sequence ID" value="NZ_JYJB01000004.1"/>
</dbReference>
<comment type="caution">
    <text evidence="2">The sequence shown here is derived from an EMBL/GenBank/DDBJ whole genome shotgun (WGS) entry which is preliminary data.</text>
</comment>
<evidence type="ECO:0000256" key="1">
    <source>
        <dbReference type="SAM" id="Phobius"/>
    </source>
</evidence>
<proteinExistence type="predicted"/>
<keyword evidence="1" id="KW-0472">Membrane</keyword>
<dbReference type="AlphaFoldDB" id="A0A0M2HW52"/>
<protein>
    <submittedName>
        <fullName evidence="2">Uncharacterized protein</fullName>
    </submittedName>
</protein>
<evidence type="ECO:0000313" key="3">
    <source>
        <dbReference type="Proteomes" id="UP000033900"/>
    </source>
</evidence>
<dbReference type="PATRIC" id="fig|273678.4.peg.255"/>
<sequence>MDWWVTPLVTLLVAVVGLSGVALTVWATRRAQQQSRLEAAEKRADVNAQRVLKLINYSARLRDAIYRGDKPPPEEWPEDIYD</sequence>
<feature type="transmembrane region" description="Helical" evidence="1">
    <location>
        <begin position="6"/>
        <end position="27"/>
    </location>
</feature>
<dbReference type="EMBL" id="JYJB01000004">
    <property type="protein sequence ID" value="KJL49150.1"/>
    <property type="molecule type" value="Genomic_DNA"/>
</dbReference>
<dbReference type="Proteomes" id="UP000033900">
    <property type="component" value="Unassembled WGS sequence"/>
</dbReference>
<evidence type="ECO:0000313" key="2">
    <source>
        <dbReference type="EMBL" id="KJL49150.1"/>
    </source>
</evidence>
<accession>A0A0M2HW52</accession>
<name>A0A0M2HW52_9MICO</name>
<keyword evidence="1" id="KW-1133">Transmembrane helix</keyword>
<reference evidence="2 3" key="1">
    <citation type="submission" date="2015-02" db="EMBL/GenBank/DDBJ databases">
        <title>Draft genome sequences of ten Microbacterium spp. with emphasis on heavy metal contaminated environments.</title>
        <authorList>
            <person name="Corretto E."/>
        </authorList>
    </citation>
    <scope>NUCLEOTIDE SEQUENCE [LARGE SCALE GENOMIC DNA]</scope>
    <source>
        <strain evidence="2 3">SA35</strain>
    </source>
</reference>
<keyword evidence="3" id="KW-1185">Reference proteome</keyword>
<keyword evidence="1" id="KW-0812">Transmembrane</keyword>
<organism evidence="2 3">
    <name type="scientific">Microbacterium hydrocarbonoxydans</name>
    <dbReference type="NCBI Taxonomy" id="273678"/>
    <lineage>
        <taxon>Bacteria</taxon>
        <taxon>Bacillati</taxon>
        <taxon>Actinomycetota</taxon>
        <taxon>Actinomycetes</taxon>
        <taxon>Micrococcales</taxon>
        <taxon>Microbacteriaceae</taxon>
        <taxon>Microbacterium</taxon>
    </lineage>
</organism>
<gene>
    <name evidence="2" type="ORF">RS84_00262</name>
</gene>
<dbReference type="STRING" id="273678.RS84_00262"/>